<evidence type="ECO:0000259" key="1">
    <source>
        <dbReference type="Pfam" id="PF14353"/>
    </source>
</evidence>
<dbReference type="InterPro" id="IPR025682">
    <property type="entry name" value="CpXC_dom"/>
</dbReference>
<organism evidence="2 3">
    <name type="scientific">Abiotrophia defectiva</name>
    <name type="common">Streptococcus defectivus</name>
    <dbReference type="NCBI Taxonomy" id="46125"/>
    <lineage>
        <taxon>Bacteria</taxon>
        <taxon>Bacillati</taxon>
        <taxon>Bacillota</taxon>
        <taxon>Bacilli</taxon>
        <taxon>Lactobacillales</taxon>
        <taxon>Aerococcaceae</taxon>
        <taxon>Abiotrophia</taxon>
    </lineage>
</organism>
<protein>
    <recommendedName>
        <fullName evidence="1">CpXC domain-containing protein</fullName>
    </recommendedName>
</protein>
<name>A0A929MQF3_ABIDE</name>
<dbReference type="Pfam" id="PF14353">
    <property type="entry name" value="CpXC"/>
    <property type="match status" value="1"/>
</dbReference>
<feature type="domain" description="CpXC" evidence="1">
    <location>
        <begin position="6"/>
        <end position="131"/>
    </location>
</feature>
<accession>A0A929MQF3</accession>
<dbReference type="AlphaFoldDB" id="A0A929MQF3"/>
<dbReference type="Proteomes" id="UP000757900">
    <property type="component" value="Unassembled WGS sequence"/>
</dbReference>
<dbReference type="EMBL" id="JABZFV010000212">
    <property type="protein sequence ID" value="MBF0935379.1"/>
    <property type="molecule type" value="Genomic_DNA"/>
</dbReference>
<evidence type="ECO:0000313" key="3">
    <source>
        <dbReference type="Proteomes" id="UP000757900"/>
    </source>
</evidence>
<reference evidence="2" key="1">
    <citation type="submission" date="2020-04" db="EMBL/GenBank/DDBJ databases">
        <title>Deep metagenomics examines the oral microbiome during advanced dental caries in children, revealing novel taxa and co-occurrences with host molecules.</title>
        <authorList>
            <person name="Baker J.L."/>
            <person name="Morton J.T."/>
            <person name="Dinis M."/>
            <person name="Alvarez R."/>
            <person name="Tran N.C."/>
            <person name="Knight R."/>
            <person name="Edlund A."/>
        </authorList>
    </citation>
    <scope>NUCLEOTIDE SEQUENCE</scope>
    <source>
        <strain evidence="2">JCVI_23_bin.16</strain>
    </source>
</reference>
<sequence length="225" mass="26342">MSELHLTCPVCQTHVDKDYPTHLNSKTQAPLVRDLFEGQLFRFECPTCGAERQLTYQFLYHNPQAAYMIFLLPHYLEDKDHLEEDLEQILEGLNFSLDHYQLRLVTTVPELLEKIQILESGHDDRIIEAVKILTDGLFATEKPDTPVKARYYYPSKGAERILYVTDQDQILVDLHQKLIDFVKGKYRKILEEDLRGDFHYIGYRWALDLLEGKKPESRLASDNDK</sequence>
<proteinExistence type="predicted"/>
<gene>
    <name evidence="2" type="ORF">HXK00_07055</name>
</gene>
<evidence type="ECO:0000313" key="2">
    <source>
        <dbReference type="EMBL" id="MBF0935379.1"/>
    </source>
</evidence>
<comment type="caution">
    <text evidence="2">The sequence shown here is derived from an EMBL/GenBank/DDBJ whole genome shotgun (WGS) entry which is preliminary data.</text>
</comment>